<reference evidence="1" key="1">
    <citation type="submission" date="2023-04" db="EMBL/GenBank/DDBJ databases">
        <title>Genome dynamics across the evolutionary transition to endosymbiosis.</title>
        <authorList>
            <person name="Siozios S."/>
            <person name="Nadal-Jimenez P."/>
            <person name="Azagi T."/>
            <person name="Sprong H."/>
            <person name="Frost C.L."/>
            <person name="Parratt S.R."/>
            <person name="Taylor G."/>
            <person name="Brettell L."/>
            <person name="Lew K.C."/>
            <person name="Croft L."/>
            <person name="King K.C."/>
            <person name="Brockhurst M.A."/>
            <person name="Hypsa V."/>
            <person name="Novakova E."/>
            <person name="Darby A.C."/>
            <person name="Hurst G.D.D."/>
        </authorList>
    </citation>
    <scope>NUCLEOTIDE SEQUENCE</scope>
    <source>
        <strain evidence="1">AIh</strain>
        <plasmid evidence="1">paIh4</plasmid>
    </source>
</reference>
<geneLocation type="plasmid" evidence="1 2">
    <name>paIh4</name>
</geneLocation>
<gene>
    <name evidence="1" type="ORF">QE207_01305</name>
</gene>
<keyword evidence="1" id="KW-0614">Plasmid</keyword>
<dbReference type="Proteomes" id="UP001177597">
    <property type="component" value="Plasmid paIh4"/>
</dbReference>
<evidence type="ECO:0000313" key="2">
    <source>
        <dbReference type="Proteomes" id="UP001177597"/>
    </source>
</evidence>
<dbReference type="EMBL" id="CP123494">
    <property type="protein sequence ID" value="WGL94008.1"/>
    <property type="molecule type" value="Genomic_DNA"/>
</dbReference>
<accession>A0AA95K6A5</accession>
<proteinExistence type="predicted"/>
<name>A0AA95K6A5_9GAMM</name>
<dbReference type="AlphaFoldDB" id="A0AA95K6A5"/>
<evidence type="ECO:0000313" key="1">
    <source>
        <dbReference type="EMBL" id="WGL94008.1"/>
    </source>
</evidence>
<organism evidence="1 2">
    <name type="scientific">Arsenophonus nasoniae</name>
    <name type="common">son-killer infecting Nasonia vitripennis</name>
    <dbReference type="NCBI Taxonomy" id="638"/>
    <lineage>
        <taxon>Bacteria</taxon>
        <taxon>Pseudomonadati</taxon>
        <taxon>Pseudomonadota</taxon>
        <taxon>Gammaproteobacteria</taxon>
        <taxon>Enterobacterales</taxon>
        <taxon>Morganellaceae</taxon>
        <taxon>Arsenophonus</taxon>
    </lineage>
</organism>
<sequence length="75" mass="8777">MFKQLSRKGKNIYVGAALRDQLDKMVLDIGHYVGRPISVTEFVQYVIERHGEEAKKNLKSILGIEEEREKFNQKR</sequence>
<dbReference type="RefSeq" id="WP_280628428.1">
    <property type="nucleotide sequence ID" value="NZ_CP123494.1"/>
</dbReference>
<protein>
    <submittedName>
        <fullName evidence="1">Uncharacterized protein</fullName>
    </submittedName>
</protein>